<accession>A0A0F0L9S5</accession>
<gene>
    <name evidence="1" type="ORF">RS83_02059</name>
</gene>
<comment type="caution">
    <text evidence="1">The sequence shown here is derived from an EMBL/GenBank/DDBJ whole genome shotgun (WGS) entry which is preliminary data.</text>
</comment>
<dbReference type="OrthoDB" id="7859927at2"/>
<dbReference type="EMBL" id="JYIW01000024">
    <property type="protein sequence ID" value="KJL29429.1"/>
    <property type="molecule type" value="Genomic_DNA"/>
</dbReference>
<dbReference type="InterPro" id="IPR049249">
    <property type="entry name" value="DUF6882"/>
</dbReference>
<reference evidence="1 2" key="1">
    <citation type="submission" date="2015-02" db="EMBL/GenBank/DDBJ databases">
        <title>Draft genome sequences of ten Microbacterium spp. with emphasis on heavy metal contaminated environments.</title>
        <authorList>
            <person name="Corretto E."/>
        </authorList>
    </citation>
    <scope>NUCLEOTIDE SEQUENCE [LARGE SCALE GENOMIC DNA]</scope>
    <source>
        <strain evidence="1 2">BEL4b</strain>
    </source>
</reference>
<dbReference type="AlphaFoldDB" id="A0A0F0L9S5"/>
<protein>
    <submittedName>
        <fullName evidence="1">Uncharacterized protein</fullName>
    </submittedName>
</protein>
<dbReference type="Proteomes" id="UP000033640">
    <property type="component" value="Unassembled WGS sequence"/>
</dbReference>
<dbReference type="PATRIC" id="fig|82380.11.peg.2098"/>
<evidence type="ECO:0000313" key="1">
    <source>
        <dbReference type="EMBL" id="KJL29429.1"/>
    </source>
</evidence>
<proteinExistence type="predicted"/>
<dbReference type="RefSeq" id="WP_045279376.1">
    <property type="nucleotide sequence ID" value="NZ_CAKKLT010000007.1"/>
</dbReference>
<sequence length="239" mass="24945">MTFAALQPLADRAALFTALRQDALSTAADALGEHRWDADMAAGTLTFTANDDPSRQLVARAHLIATIAPGPRSMLWAWAHPQGDAQGVAAQLHAYGAEHGIVELTSPEVPFPADAPADEDWIAQAAHVVGGVAVELTGRAPYYSAPVGGGTRAVFLLDAPLPPLTVADAVIALPRLLAGLALSDARTSVWDLARLANWTLTWTDEAFSGATVVDASGSATFRFDEQARIVGIESTLAGS</sequence>
<organism evidence="1 2">
    <name type="scientific">Microbacterium oxydans</name>
    <dbReference type="NCBI Taxonomy" id="82380"/>
    <lineage>
        <taxon>Bacteria</taxon>
        <taxon>Bacillati</taxon>
        <taxon>Actinomycetota</taxon>
        <taxon>Actinomycetes</taxon>
        <taxon>Micrococcales</taxon>
        <taxon>Microbacteriaceae</taxon>
        <taxon>Microbacterium</taxon>
    </lineage>
</organism>
<evidence type="ECO:0000313" key="2">
    <source>
        <dbReference type="Proteomes" id="UP000033640"/>
    </source>
</evidence>
<dbReference type="Pfam" id="PF21813">
    <property type="entry name" value="DUF6882"/>
    <property type="match status" value="1"/>
</dbReference>
<name>A0A0F0L9S5_9MICO</name>